<dbReference type="STRING" id="4537.A0A0E0K4H6"/>
<name>A0A0E0K4H6_ORYPU</name>
<dbReference type="InterPro" id="IPR027417">
    <property type="entry name" value="P-loop_NTPase"/>
</dbReference>
<dbReference type="GO" id="GO:0009626">
    <property type="term" value="P:plant-type hypersensitive response"/>
    <property type="evidence" value="ECO:0007669"/>
    <property type="project" value="UniProtKB-ARBA"/>
</dbReference>
<dbReference type="Gene3D" id="3.80.10.10">
    <property type="entry name" value="Ribonuclease Inhibitor"/>
    <property type="match status" value="3"/>
</dbReference>
<dbReference type="GO" id="GO:0042742">
    <property type="term" value="P:defense response to bacterium"/>
    <property type="evidence" value="ECO:0007669"/>
    <property type="project" value="UniProtKB-ARBA"/>
</dbReference>
<dbReference type="SUPFAM" id="SSF52058">
    <property type="entry name" value="L domain-like"/>
    <property type="match status" value="2"/>
</dbReference>
<feature type="domain" description="Disease resistance protein winged helix" evidence="4">
    <location>
        <begin position="102"/>
        <end position="173"/>
    </location>
</feature>
<protein>
    <submittedName>
        <fullName evidence="7">Uncharacterized protein</fullName>
    </submittedName>
</protein>
<dbReference type="Proteomes" id="UP000026962">
    <property type="component" value="Chromosome 2"/>
</dbReference>
<dbReference type="Gene3D" id="1.10.10.10">
    <property type="entry name" value="Winged helix-like DNA-binding domain superfamily/Winged helix DNA-binding domain"/>
    <property type="match status" value="1"/>
</dbReference>
<evidence type="ECO:0000259" key="6">
    <source>
        <dbReference type="Pfam" id="PF25019"/>
    </source>
</evidence>
<dbReference type="InterPro" id="IPR055414">
    <property type="entry name" value="LRR_R13L4/SHOC2-like"/>
</dbReference>
<dbReference type="PANTHER" id="PTHR36766:SF56">
    <property type="match status" value="1"/>
</dbReference>
<dbReference type="GO" id="GO:0002758">
    <property type="term" value="P:innate immune response-activating signaling pathway"/>
    <property type="evidence" value="ECO:0007669"/>
    <property type="project" value="UniProtKB-ARBA"/>
</dbReference>
<dbReference type="InterPro" id="IPR042197">
    <property type="entry name" value="Apaf_helical"/>
</dbReference>
<evidence type="ECO:0000313" key="8">
    <source>
        <dbReference type="Proteomes" id="UP000026962"/>
    </source>
</evidence>
<keyword evidence="3" id="KW-0611">Plant defense</keyword>
<dbReference type="InterPro" id="IPR058922">
    <property type="entry name" value="WHD_DRP"/>
</dbReference>
<evidence type="ECO:0000256" key="1">
    <source>
        <dbReference type="ARBA" id="ARBA00022614"/>
    </source>
</evidence>
<dbReference type="Pfam" id="PF23559">
    <property type="entry name" value="WHD_DRP"/>
    <property type="match status" value="1"/>
</dbReference>
<sequence>MPFLSLDDSWQLFDRTFRGVESLGSEFKEVGREIVKKCGGVPLAIIAVAGVLRDKELIGEWTTMRDNNILDVKGEESIFAFLKLSYLHLPSHLKQCFALCSLYPKGHWVSKDQLIDQWIAHDMIDLAPGVEYLEHIGHKYFNSLVQMSFLQDVDVDRYEMVICRMHDLVHDLARFILHEEISIIVPEDVSSSTKGSRYISLVEQPRNLLPLNFFEKARAIYVDKGDHTIFGKALKHAKHLRSIAVESICTAAVPTTIFQVKTLKHLEISEMECEALPEAILDIWSLQSLYITSEDLIKLPKFIGKLKKLRTLKLLRCRKLKSLPDSIGDCHLISTLDLSGCNKLKELPNTIGKNRRLRVLSLRYTRIERLPSSITTLENLEYLDLQSCYWLLELPEGIGNLTKLQVLNLVDCIGVEAMPVGIGQLTRLEMLGIFHVGSSEKSARISELATVDKISGALCITHLKHVTDPCDASKACLKQKKNLHELKLAWDGSDKVNIENELAVLDGLEPPLRIKYLEIYRYAGMQFAQWMQKQVDVGVQGHCQFPFLTNMMLNDLPNLKHLDGLVQLPSLAGLYLTDMPALESISGGPFPSLEYLSMKNLASLGEVWMVTERALAGGEDGGSYNSLHHSRELQIGNRLRMLRIDGCPKLEVKPYLPSSLERLYSRECNDQLLQSPGQGSSSSSSGPPSFSHMKKIVLWPMTASSTISPPSPGLGSGRGWELIQHMLSLESLEILFCDGLTELPKSLESLASLQSLRMYLCPAMHVLPESLGALRSLQELTIECCDILSTLPQSIGHLTSLQKLRIEDCKALHQLPESLGELLTLRELEIKCLNGLTCLPQSMGYLTSLQKLQIMNCDSLHQLPESLGELRALCKFHIRLKGLTCLPQSMFHLTTSLKEIKIICCEVMKSLPKGIQGLSALQLLVIRGCPDLVRRCQLGKGEDWHLISHIPYLTIE</sequence>
<keyword evidence="1" id="KW-0433">Leucine-rich repeat</keyword>
<dbReference type="InterPro" id="IPR032675">
    <property type="entry name" value="LRR_dom_sf"/>
</dbReference>
<dbReference type="Pfam" id="PF23598">
    <property type="entry name" value="LRR_14"/>
    <property type="match status" value="1"/>
</dbReference>
<dbReference type="Pfam" id="PF25019">
    <property type="entry name" value="LRR_R13L1-DRL21"/>
    <property type="match status" value="1"/>
</dbReference>
<evidence type="ECO:0000259" key="5">
    <source>
        <dbReference type="Pfam" id="PF23598"/>
    </source>
</evidence>
<dbReference type="Gene3D" id="1.10.8.430">
    <property type="entry name" value="Helical domain of apoptotic protease-activating factors"/>
    <property type="match status" value="1"/>
</dbReference>
<dbReference type="eggNOG" id="KOG4658">
    <property type="taxonomic scope" value="Eukaryota"/>
</dbReference>
<evidence type="ECO:0000259" key="4">
    <source>
        <dbReference type="Pfam" id="PF23559"/>
    </source>
</evidence>
<dbReference type="FunFam" id="1.10.10.10:FF:000322">
    <property type="entry name" value="Probable disease resistance protein At1g63360"/>
    <property type="match status" value="1"/>
</dbReference>
<proteinExistence type="predicted"/>
<feature type="domain" description="R13L1/DRL21-like LRR repeat region" evidence="6">
    <location>
        <begin position="445"/>
        <end position="579"/>
    </location>
</feature>
<evidence type="ECO:0000256" key="2">
    <source>
        <dbReference type="ARBA" id="ARBA00022737"/>
    </source>
</evidence>
<dbReference type="AlphaFoldDB" id="A0A0E0K4H6"/>
<evidence type="ECO:0000313" key="7">
    <source>
        <dbReference type="EnsemblPlants" id="OPUNC02G27970.1"/>
    </source>
</evidence>
<dbReference type="InterPro" id="IPR036388">
    <property type="entry name" value="WH-like_DNA-bd_sf"/>
</dbReference>
<evidence type="ECO:0000256" key="3">
    <source>
        <dbReference type="ARBA" id="ARBA00022821"/>
    </source>
</evidence>
<dbReference type="HOGENOM" id="CLU_000837_8_8_1"/>
<keyword evidence="8" id="KW-1185">Reference proteome</keyword>
<dbReference type="OMA" id="GRDQEMH"/>
<dbReference type="InterPro" id="IPR056789">
    <property type="entry name" value="LRR_R13L1-DRL21"/>
</dbReference>
<accession>A0A0E0K4H6</accession>
<reference evidence="7" key="1">
    <citation type="submission" date="2015-04" db="UniProtKB">
        <authorList>
            <consortium name="EnsemblPlants"/>
        </authorList>
    </citation>
    <scope>IDENTIFICATION</scope>
</reference>
<dbReference type="GO" id="GO:0043531">
    <property type="term" value="F:ADP binding"/>
    <property type="evidence" value="ECO:0007669"/>
    <property type="project" value="InterPro"/>
</dbReference>
<dbReference type="SUPFAM" id="SSF52540">
    <property type="entry name" value="P-loop containing nucleoside triphosphate hydrolases"/>
    <property type="match status" value="1"/>
</dbReference>
<keyword evidence="2" id="KW-0677">Repeat</keyword>
<reference evidence="7" key="2">
    <citation type="submission" date="2018-05" db="EMBL/GenBank/DDBJ databases">
        <title>OpunRS2 (Oryza punctata Reference Sequence Version 2).</title>
        <authorList>
            <person name="Zhang J."/>
            <person name="Kudrna D."/>
            <person name="Lee S."/>
            <person name="Talag J."/>
            <person name="Welchert J."/>
            <person name="Wing R.A."/>
        </authorList>
    </citation>
    <scope>NUCLEOTIDE SEQUENCE [LARGE SCALE GENOMIC DNA]</scope>
</reference>
<dbReference type="PANTHER" id="PTHR36766">
    <property type="entry name" value="PLANT BROAD-SPECTRUM MILDEW RESISTANCE PROTEIN RPW8"/>
    <property type="match status" value="1"/>
</dbReference>
<organism evidence="7">
    <name type="scientific">Oryza punctata</name>
    <name type="common">Red rice</name>
    <dbReference type="NCBI Taxonomy" id="4537"/>
    <lineage>
        <taxon>Eukaryota</taxon>
        <taxon>Viridiplantae</taxon>
        <taxon>Streptophyta</taxon>
        <taxon>Embryophyta</taxon>
        <taxon>Tracheophyta</taxon>
        <taxon>Spermatophyta</taxon>
        <taxon>Magnoliopsida</taxon>
        <taxon>Liliopsida</taxon>
        <taxon>Poales</taxon>
        <taxon>Poaceae</taxon>
        <taxon>BOP clade</taxon>
        <taxon>Oryzoideae</taxon>
        <taxon>Oryzeae</taxon>
        <taxon>Oryzinae</taxon>
        <taxon>Oryza</taxon>
    </lineage>
</organism>
<dbReference type="EnsemblPlants" id="OPUNC02G27970.1">
    <property type="protein sequence ID" value="OPUNC02G27970.1"/>
    <property type="gene ID" value="OPUNC02G27970"/>
</dbReference>
<dbReference type="Gramene" id="OPUNC02G27970.1">
    <property type="protein sequence ID" value="OPUNC02G27970.1"/>
    <property type="gene ID" value="OPUNC02G27970"/>
</dbReference>
<feature type="domain" description="Disease resistance R13L4/SHOC-2-like LRR" evidence="5">
    <location>
        <begin position="789"/>
        <end position="900"/>
    </location>
</feature>